<dbReference type="KEGG" id="aplc:110981293"/>
<dbReference type="GO" id="GO:0046872">
    <property type="term" value="F:metal ion binding"/>
    <property type="evidence" value="ECO:0007669"/>
    <property type="project" value="InterPro"/>
</dbReference>
<sequence>MPRGVASGGSLMSKRPRPSETHRVFCRLLLAVYISFLHGTSAEMNQTNLHVASFSMRGVSGKVTFFEAEAASGQAMVMINVALIGLELGNYTWAIHEKPMVYGQEPACSEELVGPVYTHAGDLTGALNATTTVTESGSWNASYSSALVSLTGPQSITGRTLVLQEALSQAAYCAQIANARALVTAVARFDAPFAGTVTLRQESGNPEADTTILVDLYDVTDPIEQMTYAWRVSSNSGYNQDVDLETRCKETSSNTYNPTGVDVITCRPEDPLNCPIGYLSGKFNNVTVTPVPSAVTHYFIDTNLPLSGENSVVSKSLVFSDASGDPVACSPILEMKPKSSEAIISVNNVSGMVRFRQSSPYDVTEIKVHLENLRGLAGGFHVHVLPPVPRTYASDQPAGPQNVAGHFNPYGIGAAPPPGTGTNDQYEVGDLSGKFGLLTGYDNFNATFLDWNLPLFGRHSIIGRSLVIHKKEGDRWVYAAIPYPTKKKTVKAVFKAPSVGKIVMSQDINDPYADTSIYVEMAYADGTDTTTGHNWHIHTKAVANDYISKDRRCSSCAGHFNPFDADLGPSYGQCSPAFPQRCELGDLSKKHGQLTITNHMNLGMGKFFFTETSLPLSGVNSVSGRSIVIHASDGGSPRISCADLLEVPPTVTTADLWSDGPVSGHITFQQESIFDPVQIHVDVKGLSNVAGGWHVHVLPIDKDMDSAPCSPVSVLGHFNPFGVVGSPPYGTQDMYEMGDLSGKFGSFYGYVDSADHVYHDTNLALEGPRSIIGRSLVVHKSADGSRWVCATLHRKTHPDDFIVTAKAVVTATDYTGYAILSQTRYHTGALGDTTVEFGVLSNVAEMDTFYWNFRPVEPEDDACTGSSSIFNPHKVSVNRDYGSQCDAKTQLRCAVGDMTGKHGNVSSIVKRTVYTDVNLPLSGQDSVLGLSLHLISTNTGQFTCGTLEPDASTGRVEYLSYPRSTSFDPYKFRQALHDYMTGAEMWQIVTTQEPEVNQVTGCATLKFYFIGAGLDDMDREFKQKVQADGLGEYSPTSQCRDISGGGIQTMPAALPMFFVLLANCFILFLLQ</sequence>
<protein>
    <submittedName>
        <fullName evidence="5">Uncharacterized protein LOC110981293 isoform X1</fullName>
    </submittedName>
</protein>
<dbReference type="PANTHER" id="PTHR20910">
    <property type="entry name" value="AGAP001623-PA"/>
    <property type="match status" value="1"/>
</dbReference>
<organism evidence="4 5">
    <name type="scientific">Acanthaster planci</name>
    <name type="common">Crown-of-thorns starfish</name>
    <dbReference type="NCBI Taxonomy" id="133434"/>
    <lineage>
        <taxon>Eukaryota</taxon>
        <taxon>Metazoa</taxon>
        <taxon>Echinodermata</taxon>
        <taxon>Eleutherozoa</taxon>
        <taxon>Asterozoa</taxon>
        <taxon>Asteroidea</taxon>
        <taxon>Valvatacea</taxon>
        <taxon>Valvatida</taxon>
        <taxon>Acanthasteridae</taxon>
        <taxon>Acanthaster</taxon>
    </lineage>
</organism>
<dbReference type="AlphaFoldDB" id="A0A8B7YMG6"/>
<feature type="domain" description="Superoxide dismutase copper/zinc binding" evidence="3">
    <location>
        <begin position="662"/>
        <end position="783"/>
    </location>
</feature>
<evidence type="ECO:0000256" key="1">
    <source>
        <dbReference type="SAM" id="Phobius"/>
    </source>
</evidence>
<dbReference type="SUPFAM" id="SSF49329">
    <property type="entry name" value="Cu,Zn superoxide dismutase-like"/>
    <property type="match status" value="6"/>
</dbReference>
<feature type="transmembrane region" description="Helical" evidence="1">
    <location>
        <begin position="1052"/>
        <end position="1070"/>
    </location>
</feature>
<reference evidence="5" key="1">
    <citation type="submission" date="2025-08" db="UniProtKB">
        <authorList>
            <consortium name="RefSeq"/>
        </authorList>
    </citation>
    <scope>IDENTIFICATION</scope>
</reference>
<dbReference type="Gene3D" id="2.60.40.200">
    <property type="entry name" value="Superoxide dismutase, copper/zinc binding domain"/>
    <property type="match status" value="6"/>
</dbReference>
<dbReference type="Proteomes" id="UP000694845">
    <property type="component" value="Unplaced"/>
</dbReference>
<name>A0A8B7YMG6_ACAPL</name>
<gene>
    <name evidence="5" type="primary">LOC110981293</name>
</gene>
<proteinExistence type="predicted"/>
<keyword evidence="4" id="KW-1185">Reference proteome</keyword>
<keyword evidence="2" id="KW-0732">Signal</keyword>
<dbReference type="PANTHER" id="PTHR20910:SF1">
    <property type="entry name" value="SUPEROXIDE DISMUTASE COPPER_ZINC BINDING DOMAIN-CONTAINING PROTEIN"/>
    <property type="match status" value="1"/>
</dbReference>
<dbReference type="GeneID" id="110981293"/>
<evidence type="ECO:0000313" key="4">
    <source>
        <dbReference type="Proteomes" id="UP000694845"/>
    </source>
</evidence>
<dbReference type="InterPro" id="IPR001424">
    <property type="entry name" value="SOD_Cu_Zn_dom"/>
</dbReference>
<dbReference type="InterPro" id="IPR036423">
    <property type="entry name" value="SOD-like_Cu/Zn_dom_sf"/>
</dbReference>
<keyword evidence="1" id="KW-0812">Transmembrane</keyword>
<dbReference type="Pfam" id="PF00080">
    <property type="entry name" value="Sod_Cu"/>
    <property type="match status" value="3"/>
</dbReference>
<keyword evidence="1" id="KW-0472">Membrane</keyword>
<feature type="chain" id="PRO_5034805013" evidence="2">
    <location>
        <begin position="43"/>
        <end position="1071"/>
    </location>
</feature>
<evidence type="ECO:0000256" key="2">
    <source>
        <dbReference type="SAM" id="SignalP"/>
    </source>
</evidence>
<dbReference type="GO" id="GO:0006801">
    <property type="term" value="P:superoxide metabolic process"/>
    <property type="evidence" value="ECO:0007669"/>
    <property type="project" value="InterPro"/>
</dbReference>
<evidence type="ECO:0000259" key="3">
    <source>
        <dbReference type="Pfam" id="PF00080"/>
    </source>
</evidence>
<dbReference type="InterPro" id="IPR053257">
    <property type="entry name" value="Cu-only_SOD"/>
</dbReference>
<evidence type="ECO:0000313" key="5">
    <source>
        <dbReference type="RefSeq" id="XP_022094454.1"/>
    </source>
</evidence>
<feature type="domain" description="Superoxide dismutase copper/zinc binding" evidence="3">
    <location>
        <begin position="525"/>
        <end position="633"/>
    </location>
</feature>
<keyword evidence="1" id="KW-1133">Transmembrane helix</keyword>
<accession>A0A8B7YMG6</accession>
<feature type="signal peptide" evidence="2">
    <location>
        <begin position="1"/>
        <end position="42"/>
    </location>
</feature>
<feature type="domain" description="Superoxide dismutase copper/zinc binding" evidence="3">
    <location>
        <begin position="349"/>
        <end position="474"/>
    </location>
</feature>
<dbReference type="RefSeq" id="XP_022094454.1">
    <property type="nucleotide sequence ID" value="XM_022238762.1"/>
</dbReference>
<dbReference type="OrthoDB" id="159229at2759"/>